<dbReference type="KEGG" id="olu:OSTLU_31006"/>
<keyword evidence="2" id="KW-0732">Signal</keyword>
<dbReference type="Gramene" id="ABO95449">
    <property type="protein sequence ID" value="ABO95449"/>
    <property type="gene ID" value="OSTLU_31006"/>
</dbReference>
<name>A4RVK4_OSTLU</name>
<feature type="signal peptide" evidence="2">
    <location>
        <begin position="1"/>
        <end position="20"/>
    </location>
</feature>
<dbReference type="EMBL" id="CP000584">
    <property type="protein sequence ID" value="ABO95449.1"/>
    <property type="molecule type" value="Genomic_DNA"/>
</dbReference>
<dbReference type="RefSeq" id="XP_001417156.1">
    <property type="nucleotide sequence ID" value="XM_001417119.1"/>
</dbReference>
<dbReference type="AlphaFoldDB" id="A4RVK4"/>
<dbReference type="OrthoDB" id="10415719at2759"/>
<dbReference type="Proteomes" id="UP000001568">
    <property type="component" value="Chromosome 4"/>
</dbReference>
<dbReference type="GeneID" id="5001413"/>
<evidence type="ECO:0000256" key="2">
    <source>
        <dbReference type="SAM" id="SignalP"/>
    </source>
</evidence>
<keyword evidence="4" id="KW-1185">Reference proteome</keyword>
<organism evidence="3 4">
    <name type="scientific">Ostreococcus lucimarinus (strain CCE9901)</name>
    <dbReference type="NCBI Taxonomy" id="436017"/>
    <lineage>
        <taxon>Eukaryota</taxon>
        <taxon>Viridiplantae</taxon>
        <taxon>Chlorophyta</taxon>
        <taxon>Mamiellophyceae</taxon>
        <taxon>Mamiellales</taxon>
        <taxon>Bathycoccaceae</taxon>
        <taxon>Ostreococcus</taxon>
    </lineage>
</organism>
<proteinExistence type="predicted"/>
<reference evidence="3 4" key="1">
    <citation type="journal article" date="2007" name="Proc. Natl. Acad. Sci. U.S.A.">
        <title>The tiny eukaryote Ostreococcus provides genomic insights into the paradox of plankton speciation.</title>
        <authorList>
            <person name="Palenik B."/>
            <person name="Grimwood J."/>
            <person name="Aerts A."/>
            <person name="Rouze P."/>
            <person name="Salamov A."/>
            <person name="Putnam N."/>
            <person name="Dupont C."/>
            <person name="Jorgensen R."/>
            <person name="Derelle E."/>
            <person name="Rombauts S."/>
            <person name="Zhou K."/>
            <person name="Otillar R."/>
            <person name="Merchant S.S."/>
            <person name="Podell S."/>
            <person name="Gaasterland T."/>
            <person name="Napoli C."/>
            <person name="Gendler K."/>
            <person name="Manuell A."/>
            <person name="Tai V."/>
            <person name="Vallon O."/>
            <person name="Piganeau G."/>
            <person name="Jancek S."/>
            <person name="Heijde M."/>
            <person name="Jabbari K."/>
            <person name="Bowler C."/>
            <person name="Lohr M."/>
            <person name="Robbens S."/>
            <person name="Werner G."/>
            <person name="Dubchak I."/>
            <person name="Pazour G.J."/>
            <person name="Ren Q."/>
            <person name="Paulsen I."/>
            <person name="Delwiche C."/>
            <person name="Schmutz J."/>
            <person name="Rokhsar D."/>
            <person name="Van de Peer Y."/>
            <person name="Moreau H."/>
            <person name="Grigoriev I.V."/>
        </authorList>
    </citation>
    <scope>NUCLEOTIDE SEQUENCE [LARGE SCALE GENOMIC DNA]</scope>
    <source>
        <strain evidence="3 4">CCE9901</strain>
    </source>
</reference>
<evidence type="ECO:0000256" key="1">
    <source>
        <dbReference type="SAM" id="MobiDB-lite"/>
    </source>
</evidence>
<dbReference type="OMA" id="ECDSREV"/>
<accession>A4RVK4</accession>
<evidence type="ECO:0000313" key="3">
    <source>
        <dbReference type="EMBL" id="ABO95449.1"/>
    </source>
</evidence>
<gene>
    <name evidence="3" type="ORF">OSTLU_31006</name>
</gene>
<evidence type="ECO:0000313" key="4">
    <source>
        <dbReference type="Proteomes" id="UP000001568"/>
    </source>
</evidence>
<feature type="chain" id="PRO_5002672922" evidence="2">
    <location>
        <begin position="21"/>
        <end position="205"/>
    </location>
</feature>
<protein>
    <submittedName>
        <fullName evidence="3">Uncharacterized protein</fullName>
    </submittedName>
</protein>
<sequence length="205" mass="22327">MKIFTATLCALLVLASGALAAEADDDDTKEDMLRDFWKDEMANFEYTMTNATTGEPIEGAGAIVAPTFSRDKVLVGVFIPASSGFINSQKTVNVTVCEFMYPENCLMETPYPGAPSEYACGLSDEERPETGFECDSREVEVEPDGDLSVDVEIEEENEALYDDYAESPAPAPARKLLASARIGRANPRRSRTLRTAGARGYGRGR</sequence>
<dbReference type="HOGENOM" id="CLU_1339465_0_0_1"/>
<feature type="region of interest" description="Disordered" evidence="1">
    <location>
        <begin position="179"/>
        <end position="205"/>
    </location>
</feature>